<dbReference type="InterPro" id="IPR006680">
    <property type="entry name" value="Amidohydro-rel"/>
</dbReference>
<accession>A0ABW0QVQ7</accession>
<dbReference type="EMBL" id="JBHSNC010000013">
    <property type="protein sequence ID" value="MFC5528858.1"/>
    <property type="molecule type" value="Genomic_DNA"/>
</dbReference>
<dbReference type="InterPro" id="IPR032466">
    <property type="entry name" value="Metal_Hydrolase"/>
</dbReference>
<dbReference type="RefSeq" id="WP_378110723.1">
    <property type="nucleotide sequence ID" value="NZ_JBHSNC010000013.1"/>
</dbReference>
<sequence length="383" mass="41674">MRIMTYRKLRRAISFAFVLVILLVLATGCDGSKAPSSSPAVGPSTPTATIEVASEPAAPERKTLEQLVEQYHSLGLTDVHNHDASGSAYAIKQSMWDQNAVSRVVLFGDVSEPSAVLTDAAAWEAYVGNPDHVVPYFSGIDLHDKSAIDDARRLLEQGYFGIGEIVGASTYSPVVSKVAWKAFDPMDGILPQLYELCAEYKAPVLLHIDPMAGEPIVKLEEALDAYPDTIIIVGHINAYNSPANVEALMAAHPNLYADFFAGFTDLNPDSGNTLEDFVPVMKKFSDRFLLSTDSGYGLDGEEAAAIESMYRMVDLLNQEDPEVAKRIAHDNYDAILQAEPATKTQLEALGKLDFPDGQKPDLTHLSKLEAGRLLIDAQVDMTQ</sequence>
<evidence type="ECO:0000313" key="3">
    <source>
        <dbReference type="Proteomes" id="UP001596108"/>
    </source>
</evidence>
<dbReference type="Pfam" id="PF04909">
    <property type="entry name" value="Amidohydro_2"/>
    <property type="match status" value="1"/>
</dbReference>
<evidence type="ECO:0000313" key="2">
    <source>
        <dbReference type="EMBL" id="MFC5528858.1"/>
    </source>
</evidence>
<keyword evidence="3" id="KW-1185">Reference proteome</keyword>
<dbReference type="PROSITE" id="PS51257">
    <property type="entry name" value="PROKAR_LIPOPROTEIN"/>
    <property type="match status" value="1"/>
</dbReference>
<protein>
    <submittedName>
        <fullName evidence="2">Amidohydrolase family protein</fullName>
    </submittedName>
</protein>
<feature type="domain" description="Amidohydrolase-related" evidence="1">
    <location>
        <begin position="105"/>
        <end position="331"/>
    </location>
</feature>
<dbReference type="Gene3D" id="3.20.20.140">
    <property type="entry name" value="Metal-dependent hydrolases"/>
    <property type="match status" value="1"/>
</dbReference>
<organism evidence="2 3">
    <name type="scientific">Cohnella yongneupensis</name>
    <dbReference type="NCBI Taxonomy" id="425006"/>
    <lineage>
        <taxon>Bacteria</taxon>
        <taxon>Bacillati</taxon>
        <taxon>Bacillota</taxon>
        <taxon>Bacilli</taxon>
        <taxon>Bacillales</taxon>
        <taxon>Paenibacillaceae</taxon>
        <taxon>Cohnella</taxon>
    </lineage>
</organism>
<name>A0ABW0QVQ7_9BACL</name>
<evidence type="ECO:0000259" key="1">
    <source>
        <dbReference type="Pfam" id="PF04909"/>
    </source>
</evidence>
<proteinExistence type="predicted"/>
<comment type="caution">
    <text evidence="2">The sequence shown here is derived from an EMBL/GenBank/DDBJ whole genome shotgun (WGS) entry which is preliminary data.</text>
</comment>
<dbReference type="SUPFAM" id="SSF51556">
    <property type="entry name" value="Metallo-dependent hydrolases"/>
    <property type="match status" value="1"/>
</dbReference>
<dbReference type="Proteomes" id="UP001596108">
    <property type="component" value="Unassembled WGS sequence"/>
</dbReference>
<gene>
    <name evidence="2" type="ORF">ACFPQ4_05235</name>
</gene>
<reference evidence="3" key="1">
    <citation type="journal article" date="2019" name="Int. J. Syst. Evol. Microbiol.">
        <title>The Global Catalogue of Microorganisms (GCM) 10K type strain sequencing project: providing services to taxonomists for standard genome sequencing and annotation.</title>
        <authorList>
            <consortium name="The Broad Institute Genomics Platform"/>
            <consortium name="The Broad Institute Genome Sequencing Center for Infectious Disease"/>
            <person name="Wu L."/>
            <person name="Ma J."/>
        </authorList>
    </citation>
    <scope>NUCLEOTIDE SEQUENCE [LARGE SCALE GENOMIC DNA]</scope>
    <source>
        <strain evidence="3">CGMCC 1.18578</strain>
    </source>
</reference>